<gene>
    <name evidence="2" type="ORF">EC957_008471</name>
</gene>
<dbReference type="Proteomes" id="UP000723463">
    <property type="component" value="Unassembled WGS sequence"/>
</dbReference>
<accession>A0A9P6JY43</accession>
<organism evidence="2 3">
    <name type="scientific">Mortierella hygrophila</name>
    <dbReference type="NCBI Taxonomy" id="979708"/>
    <lineage>
        <taxon>Eukaryota</taxon>
        <taxon>Fungi</taxon>
        <taxon>Fungi incertae sedis</taxon>
        <taxon>Mucoromycota</taxon>
        <taxon>Mortierellomycotina</taxon>
        <taxon>Mortierellomycetes</taxon>
        <taxon>Mortierellales</taxon>
        <taxon>Mortierellaceae</taxon>
        <taxon>Mortierella</taxon>
    </lineage>
</organism>
<evidence type="ECO:0000256" key="1">
    <source>
        <dbReference type="SAM" id="MobiDB-lite"/>
    </source>
</evidence>
<keyword evidence="3" id="KW-1185">Reference proteome</keyword>
<feature type="region of interest" description="Disordered" evidence="1">
    <location>
        <begin position="1"/>
        <end position="33"/>
    </location>
</feature>
<feature type="compositionally biased region" description="Polar residues" evidence="1">
    <location>
        <begin position="1"/>
        <end position="11"/>
    </location>
</feature>
<name>A0A9P6JY43_9FUNG</name>
<comment type="caution">
    <text evidence="2">The sequence shown here is derived from an EMBL/GenBank/DDBJ whole genome shotgun (WGS) entry which is preliminary data.</text>
</comment>
<protein>
    <submittedName>
        <fullName evidence="2">Uncharacterized protein</fullName>
    </submittedName>
</protein>
<proteinExistence type="predicted"/>
<evidence type="ECO:0000313" key="3">
    <source>
        <dbReference type="Proteomes" id="UP000723463"/>
    </source>
</evidence>
<evidence type="ECO:0000313" key="2">
    <source>
        <dbReference type="EMBL" id="KAF9537324.1"/>
    </source>
</evidence>
<reference evidence="2" key="1">
    <citation type="journal article" date="2020" name="Fungal Divers.">
        <title>Resolving the Mortierellaceae phylogeny through synthesis of multi-gene phylogenetics and phylogenomics.</title>
        <authorList>
            <person name="Vandepol N."/>
            <person name="Liber J."/>
            <person name="Desiro A."/>
            <person name="Na H."/>
            <person name="Kennedy M."/>
            <person name="Barry K."/>
            <person name="Grigoriev I.V."/>
            <person name="Miller A.N."/>
            <person name="O'Donnell K."/>
            <person name="Stajich J.E."/>
            <person name="Bonito G."/>
        </authorList>
    </citation>
    <scope>NUCLEOTIDE SEQUENCE</scope>
    <source>
        <strain evidence="2">NRRL 2591</strain>
    </source>
</reference>
<dbReference type="AlphaFoldDB" id="A0A9P6JY43"/>
<sequence length="116" mass="13398">MGLNTTRSISCSRKRKFEDDTDDKDDTGGTAPAKSYGIVTNAEAWVFLQCTIDSLHYSGYNDPVFHRSDPSTTVNYFSETEKWEAAVKMTFEHIVWQLQRMVNDLSPKNKRFKHQQ</sequence>
<dbReference type="EMBL" id="JAAAXW010000420">
    <property type="protein sequence ID" value="KAF9537324.1"/>
    <property type="molecule type" value="Genomic_DNA"/>
</dbReference>